<accession>A0A0E3SAD8</accession>
<dbReference type="KEGG" id="mhor:MSHOH_0159"/>
<keyword evidence="1 4" id="KW-0808">Transferase</keyword>
<evidence type="ECO:0000259" key="3">
    <source>
        <dbReference type="Pfam" id="PF13439"/>
    </source>
</evidence>
<name>A0A0E3SAD8_9EURY</name>
<sequence length="368" mass="41638">MKVLICASEYYPYGSGIANVAYNVVEQLKKMGIECSVCSPTGPDIKIPYLEGHGRLGLIHFWYKVSKYFKDKADDYDIIWLHYPLFIGKIPFKNSLVTVHSTAYGFMNENISPKFYYRLSYLLEKHCLNRFKGDVRFTGVSSKTCSELSKILPQDQYITRILNGVDTSIFKPAVSKDISRKKFNIPLDSKVILSVGRLVDHKMPFLMLGVFNELQKRTSDKYTLVIAGKGKLFEPLKEYSASHNIGNVLFLGFIPDSDLPDLYSCSDYFIITSKYEGGEPVLTIAEAMASGLPCIASPIPNFKIIESSKSGICVDFSDSKKAVELILNFIQKDNSECSIYARNYVVQNLDWGILADKYLNEFKRIVPE</sequence>
<organism evidence="4 5">
    <name type="scientific">Methanosarcina horonobensis HB-1 = JCM 15518</name>
    <dbReference type="NCBI Taxonomy" id="1434110"/>
    <lineage>
        <taxon>Archaea</taxon>
        <taxon>Methanobacteriati</taxon>
        <taxon>Methanobacteriota</taxon>
        <taxon>Stenosarchaea group</taxon>
        <taxon>Methanomicrobia</taxon>
        <taxon>Methanosarcinales</taxon>
        <taxon>Methanosarcinaceae</taxon>
        <taxon>Methanosarcina</taxon>
    </lineage>
</organism>
<dbReference type="InterPro" id="IPR001296">
    <property type="entry name" value="Glyco_trans_1"/>
</dbReference>
<dbReference type="Gene3D" id="3.40.50.2000">
    <property type="entry name" value="Glycogen Phosphorylase B"/>
    <property type="match status" value="2"/>
</dbReference>
<proteinExistence type="predicted"/>
<dbReference type="STRING" id="1434110.MSHOH_0159"/>
<dbReference type="Pfam" id="PF00534">
    <property type="entry name" value="Glycos_transf_1"/>
    <property type="match status" value="1"/>
</dbReference>
<reference evidence="4 5" key="1">
    <citation type="submission" date="2014-07" db="EMBL/GenBank/DDBJ databases">
        <title>Methanogenic archaea and the global carbon cycle.</title>
        <authorList>
            <person name="Henriksen J.R."/>
            <person name="Luke J."/>
            <person name="Reinhart S."/>
            <person name="Benedict M.N."/>
            <person name="Youngblut N.D."/>
            <person name="Metcalf M.E."/>
            <person name="Whitaker R.J."/>
            <person name="Metcalf W.W."/>
        </authorList>
    </citation>
    <scope>NUCLEOTIDE SEQUENCE [LARGE SCALE GENOMIC DNA]</scope>
    <source>
        <strain evidence="4 5">HB-1</strain>
    </source>
</reference>
<dbReference type="EMBL" id="CP009516">
    <property type="protein sequence ID" value="AKB76642.1"/>
    <property type="molecule type" value="Genomic_DNA"/>
</dbReference>
<evidence type="ECO:0000256" key="1">
    <source>
        <dbReference type="ARBA" id="ARBA00022679"/>
    </source>
</evidence>
<dbReference type="SUPFAM" id="SSF53756">
    <property type="entry name" value="UDP-Glycosyltransferase/glycogen phosphorylase"/>
    <property type="match status" value="1"/>
</dbReference>
<dbReference type="PANTHER" id="PTHR46401">
    <property type="entry name" value="GLYCOSYLTRANSFERASE WBBK-RELATED"/>
    <property type="match status" value="1"/>
</dbReference>
<feature type="domain" description="Glycosyltransferase subfamily 4-like N-terminal" evidence="3">
    <location>
        <begin position="15"/>
        <end position="168"/>
    </location>
</feature>
<dbReference type="GeneID" id="24829276"/>
<feature type="domain" description="Glycosyl transferase family 1" evidence="2">
    <location>
        <begin position="176"/>
        <end position="335"/>
    </location>
</feature>
<dbReference type="InterPro" id="IPR028098">
    <property type="entry name" value="Glyco_trans_4-like_N"/>
</dbReference>
<dbReference type="AlphaFoldDB" id="A0A0E3SAD8"/>
<dbReference type="HOGENOM" id="CLU_009583_2_5_2"/>
<evidence type="ECO:0000259" key="2">
    <source>
        <dbReference type="Pfam" id="PF00534"/>
    </source>
</evidence>
<protein>
    <submittedName>
        <fullName evidence="4">Glycosyltransferase</fullName>
    </submittedName>
</protein>
<keyword evidence="5" id="KW-1185">Reference proteome</keyword>
<dbReference type="GO" id="GO:0016757">
    <property type="term" value="F:glycosyltransferase activity"/>
    <property type="evidence" value="ECO:0007669"/>
    <property type="project" value="InterPro"/>
</dbReference>
<dbReference type="Proteomes" id="UP000033101">
    <property type="component" value="Chromosome"/>
</dbReference>
<evidence type="ECO:0000313" key="5">
    <source>
        <dbReference type="Proteomes" id="UP000033101"/>
    </source>
</evidence>
<dbReference type="RefSeq" id="WP_048136720.1">
    <property type="nucleotide sequence ID" value="NZ_CP009516.1"/>
</dbReference>
<gene>
    <name evidence="4" type="ORF">MSHOH_0159</name>
</gene>
<dbReference type="Pfam" id="PF13439">
    <property type="entry name" value="Glyco_transf_4"/>
    <property type="match status" value="1"/>
</dbReference>
<dbReference type="PANTHER" id="PTHR46401:SF2">
    <property type="entry name" value="GLYCOSYLTRANSFERASE WBBK-RELATED"/>
    <property type="match status" value="1"/>
</dbReference>
<evidence type="ECO:0000313" key="4">
    <source>
        <dbReference type="EMBL" id="AKB76642.1"/>
    </source>
</evidence>
<dbReference type="CDD" id="cd03801">
    <property type="entry name" value="GT4_PimA-like"/>
    <property type="match status" value="1"/>
</dbReference>
<dbReference type="PATRIC" id="fig|1434110.4.peg.182"/>
<dbReference type="OrthoDB" id="132546at2157"/>